<dbReference type="Pfam" id="PF09334">
    <property type="entry name" value="tRNA-synt_1g"/>
    <property type="match status" value="1"/>
</dbReference>
<gene>
    <name evidence="13" type="ORF">DNG_02026</name>
</gene>
<protein>
    <recommendedName>
        <fullName evidence="9">Probable methionine--tRNA ligase, mitochondrial</fullName>
        <ecNumber evidence="2">6.1.1.10</ecNumber>
    </recommendedName>
</protein>
<dbReference type="PRINTS" id="PR01041">
    <property type="entry name" value="TRNASYNTHMET"/>
</dbReference>
<dbReference type="PANTHER" id="PTHR43326:SF1">
    <property type="entry name" value="METHIONINE--TRNA LIGASE, MITOCHONDRIAL"/>
    <property type="match status" value="1"/>
</dbReference>
<accession>A0AAE8MSW2</accession>
<comment type="similarity">
    <text evidence="1 10">Belongs to the class-I aminoacyl-tRNA synthetase family.</text>
</comment>
<dbReference type="SUPFAM" id="SSF52374">
    <property type="entry name" value="Nucleotidylyl transferase"/>
    <property type="match status" value="1"/>
</dbReference>
<dbReference type="PANTHER" id="PTHR43326">
    <property type="entry name" value="METHIONYL-TRNA SYNTHETASE"/>
    <property type="match status" value="1"/>
</dbReference>
<dbReference type="AlphaFoldDB" id="A0AAE8MSW2"/>
<dbReference type="EC" id="6.1.1.10" evidence="2"/>
<keyword evidence="4 10" id="KW-0547">Nucleotide-binding</keyword>
<evidence type="ECO:0000256" key="3">
    <source>
        <dbReference type="ARBA" id="ARBA00022598"/>
    </source>
</evidence>
<keyword evidence="3 10" id="KW-0436">Ligase</keyword>
<dbReference type="InterPro" id="IPR014758">
    <property type="entry name" value="Met-tRNA_synth"/>
</dbReference>
<dbReference type="GO" id="GO:0005524">
    <property type="term" value="F:ATP binding"/>
    <property type="evidence" value="ECO:0007669"/>
    <property type="project" value="UniProtKB-KW"/>
</dbReference>
<keyword evidence="5 10" id="KW-0067">ATP-binding</keyword>
<feature type="compositionally biased region" description="Basic and acidic residues" evidence="11">
    <location>
        <begin position="602"/>
        <end position="618"/>
    </location>
</feature>
<evidence type="ECO:0000256" key="10">
    <source>
        <dbReference type="RuleBase" id="RU363039"/>
    </source>
</evidence>
<organism evidence="13 14">
    <name type="scientific">Cephalotrichum gorgonifer</name>
    <dbReference type="NCBI Taxonomy" id="2041049"/>
    <lineage>
        <taxon>Eukaryota</taxon>
        <taxon>Fungi</taxon>
        <taxon>Dikarya</taxon>
        <taxon>Ascomycota</taxon>
        <taxon>Pezizomycotina</taxon>
        <taxon>Sordariomycetes</taxon>
        <taxon>Hypocreomycetidae</taxon>
        <taxon>Microascales</taxon>
        <taxon>Microascaceae</taxon>
        <taxon>Cephalotrichum</taxon>
    </lineage>
</organism>
<dbReference type="InterPro" id="IPR015413">
    <property type="entry name" value="Methionyl/Leucyl_tRNA_Synth"/>
</dbReference>
<evidence type="ECO:0000256" key="5">
    <source>
        <dbReference type="ARBA" id="ARBA00022840"/>
    </source>
</evidence>
<evidence type="ECO:0000256" key="4">
    <source>
        <dbReference type="ARBA" id="ARBA00022741"/>
    </source>
</evidence>
<evidence type="ECO:0000313" key="13">
    <source>
        <dbReference type="EMBL" id="SPN98987.1"/>
    </source>
</evidence>
<dbReference type="EMBL" id="ONZQ02000002">
    <property type="protein sequence ID" value="SPN98987.1"/>
    <property type="molecule type" value="Genomic_DNA"/>
</dbReference>
<keyword evidence="7 10" id="KW-0030">Aminoacyl-tRNA synthetase</keyword>
<dbReference type="FunFam" id="2.170.220.10:FF:000001">
    <property type="entry name" value="methionine--tRNA ligase, mitochondrial"/>
    <property type="match status" value="1"/>
</dbReference>
<dbReference type="InterPro" id="IPR014729">
    <property type="entry name" value="Rossmann-like_a/b/a_fold"/>
</dbReference>
<evidence type="ECO:0000256" key="7">
    <source>
        <dbReference type="ARBA" id="ARBA00023146"/>
    </source>
</evidence>
<dbReference type="InterPro" id="IPR033911">
    <property type="entry name" value="MetRS_core"/>
</dbReference>
<feature type="compositionally biased region" description="Basic and acidic residues" evidence="11">
    <location>
        <begin position="568"/>
        <end position="594"/>
    </location>
</feature>
<dbReference type="InterPro" id="IPR009080">
    <property type="entry name" value="tRNAsynth_Ia_anticodon-bd"/>
</dbReference>
<dbReference type="InterPro" id="IPR023457">
    <property type="entry name" value="Met-tRNA_synth_2"/>
</dbReference>
<evidence type="ECO:0000256" key="1">
    <source>
        <dbReference type="ARBA" id="ARBA00005594"/>
    </source>
</evidence>
<sequence length="618" mass="69835">MQLLRIPTCRGALGRHLSSRWAPSAKTWAKSGSFHQRRWKSSESSKPYYVTTPIFYVNASPHVGHAHSMILADVFKRFQTLRSRRAILCTGTDEHGMKVQRSALKAGQPPGAFCDANAQKFRDVAESLSLSEHDFIRTTDEHHVAAVQEFWRELRDRDLIYETTHRGWYSVSDECFYPESMIQRVFEPATGKVVFSATESGSVVEWVEESNYHFRMTAFKDDLLKFYADNPEWIVPSHKMKEVVSWVENHLEDLSVSRPASRLSWGIPVPDDPSQTVYVWVDALVNYLSNLGYPAWKGGSMRASGWPADVQIIGKDILRFHGVYWPALLLALDIPPPQRLLTHAHWTIGGRKISKSLGNGVSPIFAADRFGADTIRFFLMRKGAIRDDSIFENSEVAKVYRVDLMGTFGNLMSRVTKSEKWSVQEAVKAETAAATPGPCPMGLETLRDDVAGEMDALRPDKALAVIMDSLKEGNKYIVASEPWNLPANLNFVIFTLSEALRISSILLLPYMPDRATEALDRLGVAAERRTFEYAVKGADDSYGAKPEGVVDARGREASLFPPLPSQEFKPEDGEPLVLEREAKREAKKAAQREKREKRREKRQVEREDQNGEQQEETK</sequence>
<dbReference type="GO" id="GO:0006431">
    <property type="term" value="P:methionyl-tRNA aminoacylation"/>
    <property type="evidence" value="ECO:0007669"/>
    <property type="project" value="InterPro"/>
</dbReference>
<dbReference type="Gene3D" id="3.40.50.620">
    <property type="entry name" value="HUPs"/>
    <property type="match status" value="1"/>
</dbReference>
<dbReference type="Gene3D" id="2.170.220.10">
    <property type="match status" value="1"/>
</dbReference>
<evidence type="ECO:0000256" key="2">
    <source>
        <dbReference type="ARBA" id="ARBA00012838"/>
    </source>
</evidence>
<dbReference type="CDD" id="cd00814">
    <property type="entry name" value="MetRS_core"/>
    <property type="match status" value="1"/>
</dbReference>
<keyword evidence="6 10" id="KW-0648">Protein biosynthesis</keyword>
<comment type="catalytic activity">
    <reaction evidence="8">
        <text>tRNA(Met) + L-methionine + ATP = L-methionyl-tRNA(Met) + AMP + diphosphate</text>
        <dbReference type="Rhea" id="RHEA:13481"/>
        <dbReference type="Rhea" id="RHEA-COMP:9667"/>
        <dbReference type="Rhea" id="RHEA-COMP:9698"/>
        <dbReference type="ChEBI" id="CHEBI:30616"/>
        <dbReference type="ChEBI" id="CHEBI:33019"/>
        <dbReference type="ChEBI" id="CHEBI:57844"/>
        <dbReference type="ChEBI" id="CHEBI:78442"/>
        <dbReference type="ChEBI" id="CHEBI:78530"/>
        <dbReference type="ChEBI" id="CHEBI:456215"/>
        <dbReference type="EC" id="6.1.1.10"/>
    </reaction>
</comment>
<evidence type="ECO:0000256" key="11">
    <source>
        <dbReference type="SAM" id="MobiDB-lite"/>
    </source>
</evidence>
<dbReference type="GO" id="GO:0005739">
    <property type="term" value="C:mitochondrion"/>
    <property type="evidence" value="ECO:0007669"/>
    <property type="project" value="UniProtKB-ARBA"/>
</dbReference>
<feature type="domain" description="Methionyl/Leucyl tRNA synthetase" evidence="12">
    <location>
        <begin position="48"/>
        <end position="415"/>
    </location>
</feature>
<evidence type="ECO:0000256" key="8">
    <source>
        <dbReference type="ARBA" id="ARBA00047364"/>
    </source>
</evidence>
<reference evidence="13" key="1">
    <citation type="submission" date="2018-03" db="EMBL/GenBank/DDBJ databases">
        <authorList>
            <person name="Guldener U."/>
        </authorList>
    </citation>
    <scope>NUCLEOTIDE SEQUENCE</scope>
</reference>
<dbReference type="SUPFAM" id="SSF47323">
    <property type="entry name" value="Anticodon-binding domain of a subclass of class I aminoacyl-tRNA synthetases"/>
    <property type="match status" value="1"/>
</dbReference>
<keyword evidence="14" id="KW-1185">Reference proteome</keyword>
<comment type="caution">
    <text evidence="13">The sequence shown here is derived from an EMBL/GenBank/DDBJ whole genome shotgun (WGS) entry which is preliminary data.</text>
</comment>
<dbReference type="GO" id="GO:0004825">
    <property type="term" value="F:methionine-tRNA ligase activity"/>
    <property type="evidence" value="ECO:0007669"/>
    <property type="project" value="UniProtKB-EC"/>
</dbReference>
<dbReference type="Proteomes" id="UP001187682">
    <property type="component" value="Unassembled WGS sequence"/>
</dbReference>
<evidence type="ECO:0000259" key="12">
    <source>
        <dbReference type="Pfam" id="PF09334"/>
    </source>
</evidence>
<evidence type="ECO:0000313" key="14">
    <source>
        <dbReference type="Proteomes" id="UP001187682"/>
    </source>
</evidence>
<dbReference type="Gene3D" id="1.10.730.10">
    <property type="entry name" value="Isoleucyl-tRNA Synthetase, Domain 1"/>
    <property type="match status" value="1"/>
</dbReference>
<evidence type="ECO:0000256" key="9">
    <source>
        <dbReference type="ARBA" id="ARBA00068817"/>
    </source>
</evidence>
<evidence type="ECO:0000256" key="6">
    <source>
        <dbReference type="ARBA" id="ARBA00022917"/>
    </source>
</evidence>
<feature type="region of interest" description="Disordered" evidence="11">
    <location>
        <begin position="559"/>
        <end position="618"/>
    </location>
</feature>
<name>A0AAE8MSW2_9PEZI</name>
<proteinExistence type="inferred from homology"/>
<dbReference type="NCBIfam" id="TIGR00398">
    <property type="entry name" value="metG"/>
    <property type="match status" value="1"/>
</dbReference>